<organism evidence="1 2">
    <name type="scientific">Oculimacula yallundae</name>
    <dbReference type="NCBI Taxonomy" id="86028"/>
    <lineage>
        <taxon>Eukaryota</taxon>
        <taxon>Fungi</taxon>
        <taxon>Dikarya</taxon>
        <taxon>Ascomycota</taxon>
        <taxon>Pezizomycotina</taxon>
        <taxon>Leotiomycetes</taxon>
        <taxon>Helotiales</taxon>
        <taxon>Ploettnerulaceae</taxon>
        <taxon>Oculimacula</taxon>
    </lineage>
</organism>
<accession>A0ABR4C7R6</accession>
<evidence type="ECO:0000313" key="1">
    <source>
        <dbReference type="EMBL" id="KAL2065168.1"/>
    </source>
</evidence>
<protein>
    <submittedName>
        <fullName evidence="1">Uncharacterized protein</fullName>
    </submittedName>
</protein>
<proteinExistence type="predicted"/>
<comment type="caution">
    <text evidence="1">The sequence shown here is derived from an EMBL/GenBank/DDBJ whole genome shotgun (WGS) entry which is preliminary data.</text>
</comment>
<dbReference type="EMBL" id="JAZHXI010000013">
    <property type="protein sequence ID" value="KAL2065168.1"/>
    <property type="molecule type" value="Genomic_DNA"/>
</dbReference>
<keyword evidence="2" id="KW-1185">Reference proteome</keyword>
<gene>
    <name evidence="1" type="ORF">VTL71DRAFT_4309</name>
</gene>
<evidence type="ECO:0000313" key="2">
    <source>
        <dbReference type="Proteomes" id="UP001595075"/>
    </source>
</evidence>
<dbReference type="Proteomes" id="UP001595075">
    <property type="component" value="Unassembled WGS sequence"/>
</dbReference>
<reference evidence="1 2" key="1">
    <citation type="journal article" date="2024" name="Commun. Biol.">
        <title>Comparative genomic analysis of thermophilic fungi reveals convergent evolutionary adaptations and gene losses.</title>
        <authorList>
            <person name="Steindorff A.S."/>
            <person name="Aguilar-Pontes M.V."/>
            <person name="Robinson A.J."/>
            <person name="Andreopoulos B."/>
            <person name="LaButti K."/>
            <person name="Kuo A."/>
            <person name="Mondo S."/>
            <person name="Riley R."/>
            <person name="Otillar R."/>
            <person name="Haridas S."/>
            <person name="Lipzen A."/>
            <person name="Grimwood J."/>
            <person name="Schmutz J."/>
            <person name="Clum A."/>
            <person name="Reid I.D."/>
            <person name="Moisan M.C."/>
            <person name="Butler G."/>
            <person name="Nguyen T.T.M."/>
            <person name="Dewar K."/>
            <person name="Conant G."/>
            <person name="Drula E."/>
            <person name="Henrissat B."/>
            <person name="Hansel C."/>
            <person name="Singer S."/>
            <person name="Hutchinson M.I."/>
            <person name="de Vries R.P."/>
            <person name="Natvig D.O."/>
            <person name="Powell A.J."/>
            <person name="Tsang A."/>
            <person name="Grigoriev I.V."/>
        </authorList>
    </citation>
    <scope>NUCLEOTIDE SEQUENCE [LARGE SCALE GENOMIC DNA]</scope>
    <source>
        <strain evidence="1 2">CBS 494.80</strain>
    </source>
</reference>
<sequence>MSAPPRSAAFQHLQAALTDEVYIFLNLLGGWKLNDPSRVLNSVVLSMIVCYVKMLIGITGQYLKVYFPGALMYEISEDSSLESSVELTSTSSTRSYAIDSYAMGKLSKKDPDRYELLKGDLH</sequence>
<name>A0ABR4C7R6_9HELO</name>